<evidence type="ECO:0000256" key="1">
    <source>
        <dbReference type="ARBA" id="ARBA00001911"/>
    </source>
</evidence>
<proteinExistence type="predicted"/>
<evidence type="ECO:0000256" key="5">
    <source>
        <dbReference type="SAM" id="MobiDB-lite"/>
    </source>
</evidence>
<evidence type="ECO:0000313" key="9">
    <source>
        <dbReference type="Proteomes" id="UP000177821"/>
    </source>
</evidence>
<evidence type="ECO:0000259" key="7">
    <source>
        <dbReference type="Pfam" id="PF01370"/>
    </source>
</evidence>
<keyword evidence="2" id="KW-0210">Decarboxylase</keyword>
<keyword evidence="6" id="KW-0472">Membrane</keyword>
<keyword evidence="4" id="KW-0456">Lyase</keyword>
<dbReference type="Pfam" id="PF01370">
    <property type="entry name" value="Epimerase"/>
    <property type="match status" value="1"/>
</dbReference>
<evidence type="ECO:0000256" key="2">
    <source>
        <dbReference type="ARBA" id="ARBA00022793"/>
    </source>
</evidence>
<dbReference type="InterPro" id="IPR044516">
    <property type="entry name" value="UXS-like"/>
</dbReference>
<dbReference type="InterPro" id="IPR001509">
    <property type="entry name" value="Epimerase_deHydtase"/>
</dbReference>
<accession>A0A1G1WKQ1</accession>
<feature type="compositionally biased region" description="Low complexity" evidence="5">
    <location>
        <begin position="324"/>
        <end position="339"/>
    </location>
</feature>
<dbReference type="GO" id="GO:0048040">
    <property type="term" value="F:UDP-glucuronate decarboxylase activity"/>
    <property type="evidence" value="ECO:0007669"/>
    <property type="project" value="TreeGrafter"/>
</dbReference>
<name>A0A1G1WKQ1_9BACT</name>
<dbReference type="InterPro" id="IPR036291">
    <property type="entry name" value="NAD(P)-bd_dom_sf"/>
</dbReference>
<evidence type="ECO:0000313" key="8">
    <source>
        <dbReference type="EMBL" id="OGY28315.1"/>
    </source>
</evidence>
<dbReference type="GO" id="GO:0042732">
    <property type="term" value="P:D-xylose metabolic process"/>
    <property type="evidence" value="ECO:0007669"/>
    <property type="project" value="InterPro"/>
</dbReference>
<comment type="caution">
    <text evidence="8">The sequence shown here is derived from an EMBL/GenBank/DDBJ whole genome shotgun (WGS) entry which is preliminary data.</text>
</comment>
<dbReference type="SUPFAM" id="SSF51735">
    <property type="entry name" value="NAD(P)-binding Rossmann-fold domains"/>
    <property type="match status" value="1"/>
</dbReference>
<evidence type="ECO:0000256" key="6">
    <source>
        <dbReference type="SAM" id="Phobius"/>
    </source>
</evidence>
<gene>
    <name evidence="8" type="ORF">A3J50_02115</name>
</gene>
<dbReference type="Gene3D" id="3.40.50.720">
    <property type="entry name" value="NAD(P)-binding Rossmann-like Domain"/>
    <property type="match status" value="1"/>
</dbReference>
<dbReference type="EMBL" id="MHCX01000055">
    <property type="protein sequence ID" value="OGY28315.1"/>
    <property type="molecule type" value="Genomic_DNA"/>
</dbReference>
<keyword evidence="6" id="KW-1133">Transmembrane helix</keyword>
<feature type="domain" description="NAD-dependent epimerase/dehydratase" evidence="7">
    <location>
        <begin position="13"/>
        <end position="245"/>
    </location>
</feature>
<keyword evidence="3" id="KW-0520">NAD</keyword>
<evidence type="ECO:0000256" key="3">
    <source>
        <dbReference type="ARBA" id="ARBA00023027"/>
    </source>
</evidence>
<dbReference type="AlphaFoldDB" id="A0A1G1WKQ1"/>
<keyword evidence="6" id="KW-0812">Transmembrane</keyword>
<dbReference type="GO" id="GO:0005737">
    <property type="term" value="C:cytoplasm"/>
    <property type="evidence" value="ECO:0007669"/>
    <property type="project" value="TreeGrafter"/>
</dbReference>
<feature type="region of interest" description="Disordered" evidence="5">
    <location>
        <begin position="322"/>
        <end position="344"/>
    </location>
</feature>
<organism evidence="8 9">
    <name type="scientific">Candidatus Woykebacteria bacterium RIFCSPHIGHO2_02_FULL_43_16b</name>
    <dbReference type="NCBI Taxonomy" id="1802601"/>
    <lineage>
        <taxon>Bacteria</taxon>
        <taxon>Candidatus Woykeibacteriota</taxon>
    </lineage>
</organism>
<protein>
    <recommendedName>
        <fullName evidence="7">NAD-dependent epimerase/dehydratase domain-containing protein</fullName>
    </recommendedName>
</protein>
<dbReference type="Proteomes" id="UP000177821">
    <property type="component" value="Unassembled WGS sequence"/>
</dbReference>
<feature type="transmembrane region" description="Helical" evidence="6">
    <location>
        <begin position="390"/>
        <end position="409"/>
    </location>
</feature>
<dbReference type="GO" id="GO:0070403">
    <property type="term" value="F:NAD+ binding"/>
    <property type="evidence" value="ECO:0007669"/>
    <property type="project" value="InterPro"/>
</dbReference>
<sequence>MPETAFNSNITALLAGGAGFVGAHLSEALINQGISVVCLDSETPFKKENITSLRSNPKFSFIAHDLNQPLPKFEENLRFGWVINLVGLDEIGKNNGIDTLLASSVGTYGLLELSKNHSARFVLVSSCDRSQDPEHQLNPTSYFGTDSSVNSDLSHIEATKFSQSLTAEYVRKYKLESVVLRVKDVFGPKMDLKAKDTLSHIVSQVVHGREIKLDGDGLEILNPTYIQDLIFGILKALHSKEAKGQAYYLVNPKTCSAMSVAEELKKLRSSHVEIETTKASHRPDLPHNKFNSSNSLEILGWQPRITLSEGLKKTIESFDQKEASPVISSEPSPSVESSPLVTETRQNDIDTRLEKLFNPKSSGVRGPKIYQNISLPKVALPKFRRSHVRGLILSSSLALVVLAIIFPIANLTINQALAFQSLEKSLEEFNSYSYHKASQSAAEALGHFKIAKSEVNNLTWLISLTNQRSRVDSLTSLITFSENLGSGVRESSQGLLEIKSVLDQPLGKEKDLTRVNRAVSEAMISLGLANRELTLAKLGWENLDQEPLKGFFGEETLAKLEKGLDNYQTIAYLSSNLGYLDSLLGLSKDRATALLFTGGVGQQNQEVFLAVLKATQAKITPFYPSVEGVNADLSQNSLEAVRNLSASLEEKLHLDLSGVVVVDRASLKNFASILDVSYNEEGPLEDKAKEVLAKLVNVDFPKLVSVLTEFQKLAEQKHVIASIDNTTERGLISQKVLGVSAESQEGDYLYFTATSLTPPKNDPKLSFRYRLSVDDQGEMKSGLSLSFAPKSESRYLGEIKVYYPKGSVLGSVFSSNGEKITTKKVELTNKTMYTFNAEVVDTAKTIDLEVRLPYKITTIKSTPYRLFIPKQPGADQLQGELVIELPKELRLLFPNSEKQQVARPYRIPVQTDKDFTFQAIFSSN</sequence>
<evidence type="ECO:0000256" key="4">
    <source>
        <dbReference type="ARBA" id="ARBA00023239"/>
    </source>
</evidence>
<comment type="cofactor">
    <cofactor evidence="1">
        <name>NAD(+)</name>
        <dbReference type="ChEBI" id="CHEBI:57540"/>
    </cofactor>
</comment>
<dbReference type="PANTHER" id="PTHR43078">
    <property type="entry name" value="UDP-GLUCURONIC ACID DECARBOXYLASE-RELATED"/>
    <property type="match status" value="1"/>
</dbReference>
<reference evidence="8 9" key="1">
    <citation type="journal article" date="2016" name="Nat. Commun.">
        <title>Thousands of microbial genomes shed light on interconnected biogeochemical processes in an aquifer system.</title>
        <authorList>
            <person name="Anantharaman K."/>
            <person name="Brown C.T."/>
            <person name="Hug L.A."/>
            <person name="Sharon I."/>
            <person name="Castelle C.J."/>
            <person name="Probst A.J."/>
            <person name="Thomas B.C."/>
            <person name="Singh A."/>
            <person name="Wilkins M.J."/>
            <person name="Karaoz U."/>
            <person name="Brodie E.L."/>
            <person name="Williams K.H."/>
            <person name="Hubbard S.S."/>
            <person name="Banfield J.F."/>
        </authorList>
    </citation>
    <scope>NUCLEOTIDE SEQUENCE [LARGE SCALE GENOMIC DNA]</scope>
</reference>
<dbReference type="PANTHER" id="PTHR43078:SF6">
    <property type="entry name" value="UDP-GLUCURONIC ACID DECARBOXYLASE 1"/>
    <property type="match status" value="1"/>
</dbReference>